<accession>F4LRL1</accession>
<dbReference type="Pfam" id="PF00480">
    <property type="entry name" value="ROK"/>
    <property type="match status" value="1"/>
</dbReference>
<dbReference type="eggNOG" id="COG1940">
    <property type="taxonomic scope" value="Bacteria"/>
</dbReference>
<keyword evidence="3" id="KW-0859">Xylose metabolism</keyword>
<dbReference type="HOGENOM" id="CLU_914332_0_0_9"/>
<sequence length="304" mass="34328">MLDQLKIKNLTNILVNLFSKQRATKTQLVELTGLSNSTVSSSVNSLLKLKLLVCNGMEDSIGGRRSAIYEINKDYGQFLGVDLFKNTIRVVITDCKSNKLNSFTYYLNKEVPVIDQLIQQLQKAAESCINLLGIGIGLLAEIKHDEQIVKSCTFYDWHSVNLKEIIERQFMVFTYIDHRANGIAARENLMGHGKHLNNILCLHESAIDKAVLILSGKICRGELNCNGTIDSRFLLKNLSTIKRFVDVSHILIGYCTEALEIETRQLVRSLGNQIICYPEAENCIELGMATVAEIEWFESIYFML</sequence>
<dbReference type="InterPro" id="IPR043129">
    <property type="entry name" value="ATPase_NBD"/>
</dbReference>
<dbReference type="KEGG" id="tep:TepRe1_0062"/>
<evidence type="ECO:0000256" key="1">
    <source>
        <dbReference type="ARBA" id="ARBA00002486"/>
    </source>
</evidence>
<dbReference type="AlphaFoldDB" id="F4LRL1"/>
<dbReference type="KEGG" id="tae:TepiRe1_0065"/>
<dbReference type="GO" id="GO:0042732">
    <property type="term" value="P:D-xylose metabolic process"/>
    <property type="evidence" value="ECO:0007669"/>
    <property type="project" value="UniProtKB-KW"/>
</dbReference>
<dbReference type="PANTHER" id="PTHR18964">
    <property type="entry name" value="ROK (REPRESSOR, ORF, KINASE) FAMILY"/>
    <property type="match status" value="1"/>
</dbReference>
<dbReference type="OrthoDB" id="9796533at2"/>
<proteinExistence type="inferred from homology"/>
<evidence type="ECO:0000313" key="4">
    <source>
        <dbReference type="EMBL" id="CCP24749.1"/>
    </source>
</evidence>
<dbReference type="STRING" id="1209989.TepRe1_0062"/>
<dbReference type="Gene3D" id="1.10.10.10">
    <property type="entry name" value="Winged helix-like DNA-binding domain superfamily/Winged helix DNA-binding domain"/>
    <property type="match status" value="1"/>
</dbReference>
<evidence type="ECO:0000256" key="3">
    <source>
        <dbReference type="ARBA" id="ARBA00022629"/>
    </source>
</evidence>
<dbReference type="PATRIC" id="fig|1209989.3.peg.77"/>
<dbReference type="InterPro" id="IPR036390">
    <property type="entry name" value="WH_DNA-bd_sf"/>
</dbReference>
<comment type="function">
    <text evidence="1">Transcriptional repressor of xylose-utilizing enzymes.</text>
</comment>
<accession>L0RX28</accession>
<dbReference type="Gene3D" id="3.30.420.40">
    <property type="match status" value="1"/>
</dbReference>
<comment type="similarity">
    <text evidence="2">Belongs to the ROK (NagC/XylR) family.</text>
</comment>
<dbReference type="EMBL" id="HF563609">
    <property type="protein sequence ID" value="CCP24749.1"/>
    <property type="molecule type" value="Genomic_DNA"/>
</dbReference>
<protein>
    <submittedName>
        <fullName evidence="4">ROK family protein</fullName>
    </submittedName>
</protein>
<keyword evidence="3" id="KW-0119">Carbohydrate metabolism</keyword>
<evidence type="ECO:0000313" key="5">
    <source>
        <dbReference type="Proteomes" id="UP000010802"/>
    </source>
</evidence>
<evidence type="ECO:0000256" key="2">
    <source>
        <dbReference type="ARBA" id="ARBA00006479"/>
    </source>
</evidence>
<organism evidence="4 5">
    <name type="scientific">Tepidanaerobacter acetatoxydans (strain DSM 21804 / JCM 16047 / Re1)</name>
    <dbReference type="NCBI Taxonomy" id="1209989"/>
    <lineage>
        <taxon>Bacteria</taxon>
        <taxon>Bacillati</taxon>
        <taxon>Bacillota</taxon>
        <taxon>Clostridia</taxon>
        <taxon>Thermosediminibacterales</taxon>
        <taxon>Tepidanaerobacteraceae</taxon>
        <taxon>Tepidanaerobacter</taxon>
    </lineage>
</organism>
<name>F4LRL1_TEPAE</name>
<reference evidence="5" key="1">
    <citation type="journal article" date="2013" name="Genome Announc.">
        <title>First genome sequence of a syntrophic acetate-oxidizing bacterium, Tepidanaerobacter acetatoxydans strain Re1.</title>
        <authorList>
            <person name="Manzoor S."/>
            <person name="Bongcam-Rudloff E."/>
            <person name="Schnurer A."/>
            <person name="Muller B."/>
        </authorList>
    </citation>
    <scope>NUCLEOTIDE SEQUENCE [LARGE SCALE GENOMIC DNA]</scope>
    <source>
        <strain evidence="5">Re1</strain>
    </source>
</reference>
<dbReference type="SUPFAM" id="SSF53067">
    <property type="entry name" value="Actin-like ATPase domain"/>
    <property type="match status" value="1"/>
</dbReference>
<gene>
    <name evidence="4" type="ordered locus">TEPIRE1_0065</name>
</gene>
<dbReference type="InterPro" id="IPR036388">
    <property type="entry name" value="WH-like_DNA-bd_sf"/>
</dbReference>
<dbReference type="Proteomes" id="UP000010802">
    <property type="component" value="Chromosome"/>
</dbReference>
<dbReference type="SUPFAM" id="SSF46785">
    <property type="entry name" value="Winged helix' DNA-binding domain"/>
    <property type="match status" value="1"/>
</dbReference>
<dbReference type="PANTHER" id="PTHR18964:SF149">
    <property type="entry name" value="BIFUNCTIONAL UDP-N-ACETYLGLUCOSAMINE 2-EPIMERASE_N-ACETYLMANNOSAMINE KINASE"/>
    <property type="match status" value="1"/>
</dbReference>
<keyword evidence="5" id="KW-1185">Reference proteome</keyword>
<dbReference type="RefSeq" id="WP_013777198.1">
    <property type="nucleotide sequence ID" value="NC_015519.1"/>
</dbReference>
<dbReference type="InterPro" id="IPR000600">
    <property type="entry name" value="ROK"/>
</dbReference>